<sequence length="353" mass="37940">MERRKIVQWTTGKVGKMALRAIFDDPRLELVGVFAHSADKVGVDAGAICGRPDCGVRATDDVEALVALSPDTVIYTPFMADLEHLVRLLASGSDVISTNLLNNLGGVEGEVRERLEAACAQGGSSLYITGINPGWLDTLAATATAICRRVDSVMVTESVSVAHYESVETWLAVGMSLPEATAEVLQSARVALISFRDSVVRIAEALEFELDEVEFLVEYATAAEDINLGWFRIAKGSHAALRGGWDGKVDGRTVVRQRVIWYMTRALNEGWEIDEHNYLVDVDGEPGIALRVAVTVPQDWSHLEHAIVTALPAVSAVFEVNAAPPGILGLRGAGLVAAPAGIWQGAERQADRS</sequence>
<feature type="domain" description="2,4-diaminopentanoate dehydrogenase C-terminal" evidence="4">
    <location>
        <begin position="136"/>
        <end position="303"/>
    </location>
</feature>
<dbReference type="EMBL" id="JARESE010000012">
    <property type="protein sequence ID" value="MDE8650998.1"/>
    <property type="molecule type" value="Genomic_DNA"/>
</dbReference>
<dbReference type="SUPFAM" id="SSF51735">
    <property type="entry name" value="NAD(P)-binding Rossmann-fold domains"/>
    <property type="match status" value="1"/>
</dbReference>
<dbReference type="InterPro" id="IPR036291">
    <property type="entry name" value="NAD(P)-bd_dom_sf"/>
</dbReference>
<dbReference type="InterPro" id="IPR000846">
    <property type="entry name" value="DapB_N"/>
</dbReference>
<evidence type="ECO:0000259" key="4">
    <source>
        <dbReference type="Pfam" id="PF19328"/>
    </source>
</evidence>
<evidence type="ECO:0000313" key="6">
    <source>
        <dbReference type="Proteomes" id="UP001216253"/>
    </source>
</evidence>
<evidence type="ECO:0000259" key="3">
    <source>
        <dbReference type="Pfam" id="PF01113"/>
    </source>
</evidence>
<gene>
    <name evidence="5" type="ORF">PYV00_04595</name>
</gene>
<keyword evidence="6" id="KW-1185">Reference proteome</keyword>
<reference evidence="5 6" key="1">
    <citation type="submission" date="2023-03" db="EMBL/GenBank/DDBJ databases">
        <title>NovoSphingobium album sp. nov. isolated from polycyclic aromatic hydrocarbons- and heavy-metal polluted soil.</title>
        <authorList>
            <person name="Liu Z."/>
            <person name="Wang K."/>
        </authorList>
    </citation>
    <scope>NUCLEOTIDE SEQUENCE [LARGE SCALE GENOMIC DNA]</scope>
    <source>
        <strain evidence="5 6">H3SJ31-1</strain>
    </source>
</reference>
<dbReference type="RefSeq" id="WP_275227086.1">
    <property type="nucleotide sequence ID" value="NZ_JARESE010000012.1"/>
</dbReference>
<evidence type="ECO:0000256" key="1">
    <source>
        <dbReference type="ARBA" id="ARBA00022857"/>
    </source>
</evidence>
<dbReference type="Proteomes" id="UP001216253">
    <property type="component" value="Unassembled WGS sequence"/>
</dbReference>
<dbReference type="Pfam" id="PF01113">
    <property type="entry name" value="DapB_N"/>
    <property type="match status" value="1"/>
</dbReference>
<proteinExistence type="predicted"/>
<evidence type="ECO:0008006" key="7">
    <source>
        <dbReference type="Google" id="ProtNLM"/>
    </source>
</evidence>
<name>A0ABT5WPX3_9SPHN</name>
<comment type="caution">
    <text evidence="5">The sequence shown here is derived from an EMBL/GenBank/DDBJ whole genome shotgun (WGS) entry which is preliminary data.</text>
</comment>
<feature type="domain" description="Dihydrodipicolinate reductase N-terminal" evidence="3">
    <location>
        <begin position="11"/>
        <end position="74"/>
    </location>
</feature>
<keyword evidence="2" id="KW-0560">Oxidoreductase</keyword>
<evidence type="ECO:0000313" key="5">
    <source>
        <dbReference type="EMBL" id="MDE8650998.1"/>
    </source>
</evidence>
<keyword evidence="1" id="KW-0521">NADP</keyword>
<organism evidence="5 6">
    <name type="scientific">Novosphingobium album</name>
    <name type="common">ex Liu et al. 2023</name>
    <dbReference type="NCBI Taxonomy" id="3031130"/>
    <lineage>
        <taxon>Bacteria</taxon>
        <taxon>Pseudomonadati</taxon>
        <taxon>Pseudomonadota</taxon>
        <taxon>Alphaproteobacteria</taxon>
        <taxon>Sphingomonadales</taxon>
        <taxon>Sphingomonadaceae</taxon>
        <taxon>Novosphingobium</taxon>
    </lineage>
</organism>
<dbReference type="Pfam" id="PF19328">
    <property type="entry name" value="DAP_DH_C"/>
    <property type="match status" value="1"/>
</dbReference>
<accession>A0ABT5WPX3</accession>
<dbReference type="InterPro" id="IPR045760">
    <property type="entry name" value="DAP_DH_C"/>
</dbReference>
<dbReference type="CDD" id="cd24146">
    <property type="entry name" value="nat-AmDH_N_like"/>
    <property type="match status" value="1"/>
</dbReference>
<dbReference type="Gene3D" id="3.40.50.720">
    <property type="entry name" value="NAD(P)-binding Rossmann-like Domain"/>
    <property type="match status" value="1"/>
</dbReference>
<evidence type="ECO:0000256" key="2">
    <source>
        <dbReference type="ARBA" id="ARBA00023002"/>
    </source>
</evidence>
<protein>
    <recommendedName>
        <fullName evidence="7">Dihydrodipicolinate reductase</fullName>
    </recommendedName>
</protein>